<dbReference type="Proteomes" id="UP001596547">
    <property type="component" value="Unassembled WGS sequence"/>
</dbReference>
<dbReference type="InterPro" id="IPR050765">
    <property type="entry name" value="Riboflavin_Biosynth_HTPR"/>
</dbReference>
<dbReference type="GeneID" id="79316799"/>
<keyword evidence="3" id="KW-0560">Oxidoreductase</keyword>
<keyword evidence="6" id="KW-1185">Reference proteome</keyword>
<dbReference type="PANTHER" id="PTHR38011:SF7">
    <property type="entry name" value="2,5-DIAMINO-6-RIBOSYLAMINO-4(3H)-PYRIMIDINONE 5'-PHOSPHATE REDUCTASE"/>
    <property type="match status" value="1"/>
</dbReference>
<reference evidence="5 6" key="1">
    <citation type="journal article" date="2019" name="Int. J. Syst. Evol. Microbiol.">
        <title>The Global Catalogue of Microorganisms (GCM) 10K type strain sequencing project: providing services to taxonomists for standard genome sequencing and annotation.</title>
        <authorList>
            <consortium name="The Broad Institute Genomics Platform"/>
            <consortium name="The Broad Institute Genome Sequencing Center for Infectious Disease"/>
            <person name="Wu L."/>
            <person name="Ma J."/>
        </authorList>
    </citation>
    <scope>NUCLEOTIDE SEQUENCE [LARGE SCALE GENOMIC DNA]</scope>
    <source>
        <strain evidence="5 6">PSR21</strain>
    </source>
</reference>
<evidence type="ECO:0000313" key="5">
    <source>
        <dbReference type="EMBL" id="MFC7316561.1"/>
    </source>
</evidence>
<dbReference type="Pfam" id="PF01872">
    <property type="entry name" value="RibD_C"/>
    <property type="match status" value="1"/>
</dbReference>
<dbReference type="Gene3D" id="3.40.430.10">
    <property type="entry name" value="Dihydrofolate Reductase, subunit A"/>
    <property type="match status" value="1"/>
</dbReference>
<comment type="pathway">
    <text evidence="1">Cofactor biosynthesis; riboflavin biosynthesis.</text>
</comment>
<dbReference type="AlphaFoldDB" id="A0ABD6A7J1"/>
<comment type="caution">
    <text evidence="5">The sequence shown here is derived from an EMBL/GenBank/DDBJ whole genome shotgun (WGS) entry which is preliminary data.</text>
</comment>
<dbReference type="SUPFAM" id="SSF53597">
    <property type="entry name" value="Dihydrofolate reductase-like"/>
    <property type="match status" value="1"/>
</dbReference>
<evidence type="ECO:0000256" key="3">
    <source>
        <dbReference type="ARBA" id="ARBA00023002"/>
    </source>
</evidence>
<keyword evidence="2" id="KW-0521">NADP</keyword>
<evidence type="ECO:0000313" key="6">
    <source>
        <dbReference type="Proteomes" id="UP001596547"/>
    </source>
</evidence>
<dbReference type="InterPro" id="IPR002734">
    <property type="entry name" value="RibDG_C"/>
</dbReference>
<dbReference type="RefSeq" id="WP_276304176.1">
    <property type="nucleotide sequence ID" value="NZ_CP119992.1"/>
</dbReference>
<feature type="domain" description="Bacterial bifunctional deaminase-reductase C-terminal" evidence="4">
    <location>
        <begin position="3"/>
        <end position="217"/>
    </location>
</feature>
<evidence type="ECO:0000256" key="2">
    <source>
        <dbReference type="ARBA" id="ARBA00022857"/>
    </source>
</evidence>
<evidence type="ECO:0000256" key="1">
    <source>
        <dbReference type="ARBA" id="ARBA00005104"/>
    </source>
</evidence>
<accession>A0ABD6A7J1</accession>
<dbReference type="EMBL" id="JBHTBF010000002">
    <property type="protein sequence ID" value="MFC7316561.1"/>
    <property type="molecule type" value="Genomic_DNA"/>
</dbReference>
<name>A0ABD6A7J1_9EURY</name>
<dbReference type="GO" id="GO:0016491">
    <property type="term" value="F:oxidoreductase activity"/>
    <property type="evidence" value="ECO:0007669"/>
    <property type="project" value="UniProtKB-KW"/>
</dbReference>
<dbReference type="InterPro" id="IPR024072">
    <property type="entry name" value="DHFR-like_dom_sf"/>
</dbReference>
<proteinExistence type="predicted"/>
<protein>
    <submittedName>
        <fullName evidence="5">RibD family protein</fullName>
    </submittedName>
</protein>
<organism evidence="5 6">
    <name type="scientific">Halomarina halobia</name>
    <dbReference type="NCBI Taxonomy" id="3033386"/>
    <lineage>
        <taxon>Archaea</taxon>
        <taxon>Methanobacteriati</taxon>
        <taxon>Methanobacteriota</taxon>
        <taxon>Stenosarchaea group</taxon>
        <taxon>Halobacteria</taxon>
        <taxon>Halobacteriales</taxon>
        <taxon>Natronomonadaceae</taxon>
        <taxon>Halomarina</taxon>
    </lineage>
</organism>
<dbReference type="PANTHER" id="PTHR38011">
    <property type="entry name" value="DIHYDROFOLATE REDUCTASE FAMILY PROTEIN (AFU_ORTHOLOGUE AFUA_8G06820)"/>
    <property type="match status" value="1"/>
</dbReference>
<gene>
    <name evidence="5" type="ORF">ACFQPE_07080</name>
</gene>
<evidence type="ECO:0000259" key="4">
    <source>
        <dbReference type="Pfam" id="PF01872"/>
    </source>
</evidence>
<sequence>MLPRVIIHNAASVDGRIDGFSPEIDRFYEVASAWDVDAHLVGSETLFEESDAVYDERDDAVAVEAQRPLDGASETDAPLLAVPDSEGRVRNWEALDEQPYWGEMVALISSATPDEYVEYLGLVGVDYVEAGDDHVDLRDALAELAARYDVETVLTDSGGTLNGVLLRAGLVDEVSVLVHPYLVGGTSPRSFVRGPDPSESAPTASLSLLDVERREDDLLWLRYAVE</sequence>